<evidence type="ECO:0000256" key="1">
    <source>
        <dbReference type="SAM" id="SignalP"/>
    </source>
</evidence>
<organism evidence="3 4">
    <name type="scientific">Limnothrix redekei LRLZ20PSL1</name>
    <dbReference type="NCBI Taxonomy" id="3112953"/>
    <lineage>
        <taxon>Bacteria</taxon>
        <taxon>Bacillati</taxon>
        <taxon>Cyanobacteriota</taxon>
        <taxon>Cyanophyceae</taxon>
        <taxon>Pseudanabaenales</taxon>
        <taxon>Pseudanabaenaceae</taxon>
        <taxon>Limnothrix</taxon>
    </lineage>
</organism>
<keyword evidence="4" id="KW-1185">Reference proteome</keyword>
<evidence type="ECO:0000313" key="4">
    <source>
        <dbReference type="Proteomes" id="UP001604335"/>
    </source>
</evidence>
<evidence type="ECO:0000313" key="3">
    <source>
        <dbReference type="EMBL" id="MFG3819597.1"/>
    </source>
</evidence>
<keyword evidence="1" id="KW-0732">Signal</keyword>
<proteinExistence type="predicted"/>
<dbReference type="EMBL" id="JAZAQF010000095">
    <property type="protein sequence ID" value="MFG3819597.1"/>
    <property type="molecule type" value="Genomic_DNA"/>
</dbReference>
<dbReference type="RefSeq" id="WP_393015577.1">
    <property type="nucleotide sequence ID" value="NZ_JAZAQF010000095.1"/>
</dbReference>
<dbReference type="PROSITE" id="PS51549">
    <property type="entry name" value="DM13"/>
    <property type="match status" value="1"/>
</dbReference>
<feature type="domain" description="DM13" evidence="2">
    <location>
        <begin position="45"/>
        <end position="153"/>
    </location>
</feature>
<dbReference type="InterPro" id="IPR019545">
    <property type="entry name" value="DM13_domain"/>
</dbReference>
<accession>A0ABW7CEL6</accession>
<gene>
    <name evidence="3" type="ORF">VPK24_18280</name>
</gene>
<protein>
    <submittedName>
        <fullName evidence="3">DM13 domain-containing protein</fullName>
    </submittedName>
</protein>
<name>A0ABW7CEL6_9CYAN</name>
<dbReference type="Proteomes" id="UP001604335">
    <property type="component" value="Unassembled WGS sequence"/>
</dbReference>
<feature type="chain" id="PRO_5045420111" evidence="1">
    <location>
        <begin position="25"/>
        <end position="153"/>
    </location>
</feature>
<sequence length="153" mass="16434">MKRTVVALVLAMSAIAPVASMAVAQNPSATLAQQSRVTLAKQSARVLKSGNFMALEHPTQGTARIVMEGSQKILEFGNNFRSDSGPALKVVLHRSARPGMQLTEGQYVVLSALQKTSGSQRYVIPNNLNLAQYQSVAIWCQQFNATFGAATLN</sequence>
<dbReference type="Pfam" id="PF10517">
    <property type="entry name" value="DM13"/>
    <property type="match status" value="1"/>
</dbReference>
<reference evidence="4" key="1">
    <citation type="journal article" date="2024" name="Algal Res.">
        <title>Biochemical, toxicological and genomic investigation of a high-biomass producing Limnothrix strain isolated from Italian shallow drinking water reservoir.</title>
        <authorList>
            <person name="Simonazzi M."/>
            <person name="Shishido T.K."/>
            <person name="Delbaje E."/>
            <person name="Wahlsten M."/>
            <person name="Fewer D.P."/>
            <person name="Sivonen K."/>
            <person name="Pezzolesi L."/>
            <person name="Pistocchi R."/>
        </authorList>
    </citation>
    <scope>NUCLEOTIDE SEQUENCE [LARGE SCALE GENOMIC DNA]</scope>
    <source>
        <strain evidence="4">LRLZ20PSL1</strain>
    </source>
</reference>
<evidence type="ECO:0000259" key="2">
    <source>
        <dbReference type="PROSITE" id="PS51549"/>
    </source>
</evidence>
<comment type="caution">
    <text evidence="3">The sequence shown here is derived from an EMBL/GenBank/DDBJ whole genome shotgun (WGS) entry which is preliminary data.</text>
</comment>
<feature type="signal peptide" evidence="1">
    <location>
        <begin position="1"/>
        <end position="24"/>
    </location>
</feature>